<evidence type="ECO:0000313" key="3">
    <source>
        <dbReference type="Proteomes" id="UP001054945"/>
    </source>
</evidence>
<evidence type="ECO:0000313" key="2">
    <source>
        <dbReference type="EMBL" id="GIX80884.1"/>
    </source>
</evidence>
<evidence type="ECO:0000256" key="1">
    <source>
        <dbReference type="SAM" id="Coils"/>
    </source>
</evidence>
<comment type="caution">
    <text evidence="2">The sequence shown here is derived from an EMBL/GenBank/DDBJ whole genome shotgun (WGS) entry which is preliminary data.</text>
</comment>
<protein>
    <recommendedName>
        <fullName evidence="4">Transposase</fullName>
    </recommendedName>
</protein>
<dbReference type="EMBL" id="BPLR01020630">
    <property type="protein sequence ID" value="GIX80884.1"/>
    <property type="molecule type" value="Genomic_DNA"/>
</dbReference>
<dbReference type="AlphaFoldDB" id="A0AAV4N961"/>
<evidence type="ECO:0008006" key="4">
    <source>
        <dbReference type="Google" id="ProtNLM"/>
    </source>
</evidence>
<sequence length="192" mass="22590">MNKCNFCSYETSNSTCFRRHLSVKAYWRETISVFCLLNAIFIERKFTNPSSNTLWIEAIQVQYLWKVFQAESPSCDSFCCAFKNAYDTIKSNKEALEGLDKSIECVINDNDELQKEIKDWKHSRGRDNPAKRLTRGITIKDLENDELWWFGSSWLFKDYEVWPKKKEVKVTVDETFLKEERKGNVAPQNLCP</sequence>
<name>A0AAV4N961_CAEEX</name>
<feature type="coiled-coil region" evidence="1">
    <location>
        <begin position="96"/>
        <end position="123"/>
    </location>
</feature>
<organism evidence="2 3">
    <name type="scientific">Caerostris extrusa</name>
    <name type="common">Bark spider</name>
    <name type="synonym">Caerostris bankana</name>
    <dbReference type="NCBI Taxonomy" id="172846"/>
    <lineage>
        <taxon>Eukaryota</taxon>
        <taxon>Metazoa</taxon>
        <taxon>Ecdysozoa</taxon>
        <taxon>Arthropoda</taxon>
        <taxon>Chelicerata</taxon>
        <taxon>Arachnida</taxon>
        <taxon>Araneae</taxon>
        <taxon>Araneomorphae</taxon>
        <taxon>Entelegynae</taxon>
        <taxon>Araneoidea</taxon>
        <taxon>Araneidae</taxon>
        <taxon>Caerostris</taxon>
    </lineage>
</organism>
<gene>
    <name evidence="2" type="ORF">CEXT_289791</name>
</gene>
<keyword evidence="3" id="KW-1185">Reference proteome</keyword>
<reference evidence="2 3" key="1">
    <citation type="submission" date="2021-06" db="EMBL/GenBank/DDBJ databases">
        <title>Caerostris extrusa draft genome.</title>
        <authorList>
            <person name="Kono N."/>
            <person name="Arakawa K."/>
        </authorList>
    </citation>
    <scope>NUCLEOTIDE SEQUENCE [LARGE SCALE GENOMIC DNA]</scope>
</reference>
<dbReference type="Proteomes" id="UP001054945">
    <property type="component" value="Unassembled WGS sequence"/>
</dbReference>
<proteinExistence type="predicted"/>
<accession>A0AAV4N961</accession>
<keyword evidence="1" id="KW-0175">Coiled coil</keyword>